<accession>A0ABW0Q0D6</accession>
<dbReference type="RefSeq" id="WP_266343757.1">
    <property type="nucleotide sequence ID" value="NZ_JAPKNH010000003.1"/>
</dbReference>
<dbReference type="Proteomes" id="UP001596150">
    <property type="component" value="Unassembled WGS sequence"/>
</dbReference>
<sequence>MEDRTDALLASALGLEQDELDELDYRLDSNESDDGLVYGYIVTVADGNDPELLSKIKGLEGDTVRLDA</sequence>
<dbReference type="EMBL" id="JBHSML010000013">
    <property type="protein sequence ID" value="MFC5518068.1"/>
    <property type="molecule type" value="Genomic_DNA"/>
</dbReference>
<name>A0ABW0Q0D6_9HYPH</name>
<reference evidence="2" key="1">
    <citation type="journal article" date="2019" name="Int. J. Syst. Evol. Microbiol.">
        <title>The Global Catalogue of Microorganisms (GCM) 10K type strain sequencing project: providing services to taxonomists for standard genome sequencing and annotation.</title>
        <authorList>
            <consortium name="The Broad Institute Genomics Platform"/>
            <consortium name="The Broad Institute Genome Sequencing Center for Infectious Disease"/>
            <person name="Wu L."/>
            <person name="Ma J."/>
        </authorList>
    </citation>
    <scope>NUCLEOTIDE SEQUENCE [LARGE SCALE GENOMIC DNA]</scope>
    <source>
        <strain evidence="2">KACC 12633</strain>
    </source>
</reference>
<evidence type="ECO:0000313" key="1">
    <source>
        <dbReference type="EMBL" id="MFC5518068.1"/>
    </source>
</evidence>
<proteinExistence type="predicted"/>
<evidence type="ECO:0008006" key="3">
    <source>
        <dbReference type="Google" id="ProtNLM"/>
    </source>
</evidence>
<protein>
    <recommendedName>
        <fullName evidence="3">Magnesium transporter</fullName>
    </recommendedName>
</protein>
<comment type="caution">
    <text evidence="1">The sequence shown here is derived from an EMBL/GenBank/DDBJ whole genome shotgun (WGS) entry which is preliminary data.</text>
</comment>
<gene>
    <name evidence="1" type="ORF">ACFPP9_19975</name>
</gene>
<keyword evidence="2" id="KW-1185">Reference proteome</keyword>
<evidence type="ECO:0000313" key="2">
    <source>
        <dbReference type="Proteomes" id="UP001596150"/>
    </source>
</evidence>
<organism evidence="1 2">
    <name type="scientific">Kaistia terrae</name>
    <dbReference type="NCBI Taxonomy" id="537017"/>
    <lineage>
        <taxon>Bacteria</taxon>
        <taxon>Pseudomonadati</taxon>
        <taxon>Pseudomonadota</taxon>
        <taxon>Alphaproteobacteria</taxon>
        <taxon>Hyphomicrobiales</taxon>
        <taxon>Kaistiaceae</taxon>
        <taxon>Kaistia</taxon>
    </lineage>
</organism>